<comment type="caution">
    <text evidence="1">The sequence shown here is derived from an EMBL/GenBank/DDBJ whole genome shotgun (WGS) entry which is preliminary data.</text>
</comment>
<dbReference type="Proteomes" id="UP000024635">
    <property type="component" value="Unassembled WGS sequence"/>
</dbReference>
<dbReference type="AlphaFoldDB" id="A0A016V7Z1"/>
<dbReference type="PANTHER" id="PTHR46238:SF8">
    <property type="entry name" value="ENDONUCLEASE_EXONUCLEASE_PHOSPHATASE DOMAIN-CONTAINING PROTEIN"/>
    <property type="match status" value="1"/>
</dbReference>
<gene>
    <name evidence="1" type="primary">Acey_s0015.g2702</name>
    <name evidence="1" type="ORF">Y032_0015g2702</name>
</gene>
<evidence type="ECO:0000313" key="1">
    <source>
        <dbReference type="EMBL" id="EYC23525.1"/>
    </source>
</evidence>
<dbReference type="OrthoDB" id="424543at2759"/>
<dbReference type="PANTHER" id="PTHR46238">
    <property type="entry name" value="REVERSE TRANSCRIPTASE DOMAIN-CONTAINING PROTEIN"/>
    <property type="match status" value="1"/>
</dbReference>
<reference evidence="2" key="1">
    <citation type="journal article" date="2015" name="Nat. Genet.">
        <title>The genome and transcriptome of the zoonotic hookworm Ancylostoma ceylanicum identify infection-specific gene families.</title>
        <authorList>
            <person name="Schwarz E.M."/>
            <person name="Hu Y."/>
            <person name="Antoshechkin I."/>
            <person name="Miller M.M."/>
            <person name="Sternberg P.W."/>
            <person name="Aroian R.V."/>
        </authorList>
    </citation>
    <scope>NUCLEOTIDE SEQUENCE</scope>
    <source>
        <strain evidence="2">HY135</strain>
    </source>
</reference>
<name>A0A016V7Z1_9BILA</name>
<keyword evidence="2" id="KW-1185">Reference proteome</keyword>
<accession>A0A016V7Z1</accession>
<evidence type="ECO:0008006" key="3">
    <source>
        <dbReference type="Google" id="ProtNLM"/>
    </source>
</evidence>
<organism evidence="1 2">
    <name type="scientific">Ancylostoma ceylanicum</name>
    <dbReference type="NCBI Taxonomy" id="53326"/>
    <lineage>
        <taxon>Eukaryota</taxon>
        <taxon>Metazoa</taxon>
        <taxon>Ecdysozoa</taxon>
        <taxon>Nematoda</taxon>
        <taxon>Chromadorea</taxon>
        <taxon>Rhabditida</taxon>
        <taxon>Rhabditina</taxon>
        <taxon>Rhabditomorpha</taxon>
        <taxon>Strongyloidea</taxon>
        <taxon>Ancylostomatidae</taxon>
        <taxon>Ancylostomatinae</taxon>
        <taxon>Ancylostoma</taxon>
    </lineage>
</organism>
<proteinExistence type="predicted"/>
<protein>
    <recommendedName>
        <fullName evidence="3">Reverse transcriptase domain-containing protein</fullName>
    </recommendedName>
</protein>
<sequence>MLAAETREELQAERQHWKDRLQRDGLRPNIERTKYMECGARIEDGTTCVDGNDPMKVECFKYLGLRIASTGDILPDAIGRGNAAWMKWRRTTGIMCDKKMPIRLKCKVYRKVVRPVALYGTECWATTKATKQVLHTLEMRMLIWSMGVTLKDKVPNEVVRFTFGVAPITDKMREARLRWFGHVCRREE</sequence>
<evidence type="ECO:0000313" key="2">
    <source>
        <dbReference type="Proteomes" id="UP000024635"/>
    </source>
</evidence>
<dbReference type="EMBL" id="JARK01001351">
    <property type="protein sequence ID" value="EYC23525.1"/>
    <property type="molecule type" value="Genomic_DNA"/>
</dbReference>